<evidence type="ECO:0000313" key="14">
    <source>
        <dbReference type="EMBL" id="MBB4659546.1"/>
    </source>
</evidence>
<keyword evidence="5" id="KW-0004">4Fe-4S</keyword>
<dbReference type="GO" id="GO:0004844">
    <property type="term" value="F:uracil DNA N-glycosylase activity"/>
    <property type="evidence" value="ECO:0007669"/>
    <property type="project" value="UniProtKB-EC"/>
</dbReference>
<keyword evidence="8" id="KW-0378">Hydrolase</keyword>
<name>A0A840I3G8_9PROT</name>
<keyword evidence="15" id="KW-1185">Reference proteome</keyword>
<comment type="caution">
    <text evidence="14">The sequence shown here is derived from an EMBL/GenBank/DDBJ whole genome shotgun (WGS) entry which is preliminary data.</text>
</comment>
<gene>
    <name evidence="14" type="ORF">GGQ59_002083</name>
</gene>
<dbReference type="GO" id="GO:0051539">
    <property type="term" value="F:4 iron, 4 sulfur cluster binding"/>
    <property type="evidence" value="ECO:0007669"/>
    <property type="project" value="UniProtKB-KW"/>
</dbReference>
<dbReference type="RefSeq" id="WP_183818253.1">
    <property type="nucleotide sequence ID" value="NZ_JACHOB010000004.1"/>
</dbReference>
<dbReference type="SUPFAM" id="SSF52141">
    <property type="entry name" value="Uracil-DNA glycosylase-like"/>
    <property type="match status" value="1"/>
</dbReference>
<dbReference type="CDD" id="cd10030">
    <property type="entry name" value="UDG-F4_TTUDGA_SPO1dp_like"/>
    <property type="match status" value="1"/>
</dbReference>
<keyword evidence="7" id="KW-0227">DNA damage</keyword>
<dbReference type="Gene3D" id="3.40.470.10">
    <property type="entry name" value="Uracil-DNA glycosylase-like domain"/>
    <property type="match status" value="1"/>
</dbReference>
<dbReference type="SMART" id="SM00987">
    <property type="entry name" value="UreE_C"/>
    <property type="match status" value="1"/>
</dbReference>
<keyword evidence="9" id="KW-0408">Iron</keyword>
<evidence type="ECO:0000256" key="11">
    <source>
        <dbReference type="ARBA" id="ARBA00023204"/>
    </source>
</evidence>
<comment type="similarity">
    <text evidence="2">Belongs to the uracil-DNA glycosylase (UDG) superfamily. Type 4 (UDGa) family.</text>
</comment>
<evidence type="ECO:0000313" key="15">
    <source>
        <dbReference type="Proteomes" id="UP000563524"/>
    </source>
</evidence>
<keyword evidence="6" id="KW-0479">Metal-binding</keyword>
<dbReference type="EMBL" id="JACHOB010000004">
    <property type="protein sequence ID" value="MBB4659546.1"/>
    <property type="molecule type" value="Genomic_DNA"/>
</dbReference>
<evidence type="ECO:0000256" key="10">
    <source>
        <dbReference type="ARBA" id="ARBA00023014"/>
    </source>
</evidence>
<dbReference type="NCBIfam" id="TIGR00758">
    <property type="entry name" value="UDG_fam4"/>
    <property type="match status" value="1"/>
</dbReference>
<evidence type="ECO:0000256" key="1">
    <source>
        <dbReference type="ARBA" id="ARBA00001400"/>
    </source>
</evidence>
<keyword evidence="11" id="KW-0234">DNA repair</keyword>
<evidence type="ECO:0000256" key="2">
    <source>
        <dbReference type="ARBA" id="ARBA00006521"/>
    </source>
</evidence>
<evidence type="ECO:0000256" key="8">
    <source>
        <dbReference type="ARBA" id="ARBA00022801"/>
    </source>
</evidence>
<keyword evidence="14" id="KW-0808">Transferase</keyword>
<dbReference type="EC" id="3.2.2.27" evidence="3"/>
<dbReference type="GO" id="GO:0006281">
    <property type="term" value="P:DNA repair"/>
    <property type="evidence" value="ECO:0007669"/>
    <property type="project" value="UniProtKB-KW"/>
</dbReference>
<dbReference type="Pfam" id="PF03167">
    <property type="entry name" value="UDG"/>
    <property type="match status" value="1"/>
</dbReference>
<feature type="region of interest" description="Disordered" evidence="12">
    <location>
        <begin position="27"/>
        <end position="73"/>
    </location>
</feature>
<dbReference type="InterPro" id="IPR005273">
    <property type="entry name" value="Ura-DNA_glyco_family4"/>
</dbReference>
<evidence type="ECO:0000256" key="7">
    <source>
        <dbReference type="ARBA" id="ARBA00022763"/>
    </source>
</evidence>
<evidence type="ECO:0000256" key="6">
    <source>
        <dbReference type="ARBA" id="ARBA00022723"/>
    </source>
</evidence>
<evidence type="ECO:0000256" key="5">
    <source>
        <dbReference type="ARBA" id="ARBA00022485"/>
    </source>
</evidence>
<dbReference type="SMART" id="SM00986">
    <property type="entry name" value="UDG"/>
    <property type="match status" value="1"/>
</dbReference>
<dbReference type="AlphaFoldDB" id="A0A840I3G8"/>
<proteinExistence type="inferred from homology"/>
<accession>A0A840I3G8</accession>
<dbReference type="GO" id="GO:0046872">
    <property type="term" value="F:metal ion binding"/>
    <property type="evidence" value="ECO:0007669"/>
    <property type="project" value="UniProtKB-KW"/>
</dbReference>
<dbReference type="PANTHER" id="PTHR33693">
    <property type="entry name" value="TYPE-5 URACIL-DNA GLYCOSYLASE"/>
    <property type="match status" value="1"/>
</dbReference>
<dbReference type="InterPro" id="IPR036895">
    <property type="entry name" value="Uracil-DNA_glycosylase-like_sf"/>
</dbReference>
<reference evidence="14 15" key="1">
    <citation type="submission" date="2020-08" db="EMBL/GenBank/DDBJ databases">
        <title>Genomic Encyclopedia of Type Strains, Phase IV (KMG-IV): sequencing the most valuable type-strain genomes for metagenomic binning, comparative biology and taxonomic classification.</title>
        <authorList>
            <person name="Goeker M."/>
        </authorList>
    </citation>
    <scope>NUCLEOTIDE SEQUENCE [LARGE SCALE GENOMIC DNA]</scope>
    <source>
        <strain evidence="14 15">DSM 102850</strain>
    </source>
</reference>
<evidence type="ECO:0000256" key="12">
    <source>
        <dbReference type="SAM" id="MobiDB-lite"/>
    </source>
</evidence>
<comment type="catalytic activity">
    <reaction evidence="1">
        <text>Hydrolyzes single-stranded DNA or mismatched double-stranded DNA and polynucleotides, releasing free uracil.</text>
        <dbReference type="EC" id="3.2.2.27"/>
    </reaction>
</comment>
<keyword evidence="10" id="KW-0411">Iron-sulfur</keyword>
<dbReference type="GO" id="GO:0016779">
    <property type="term" value="F:nucleotidyltransferase activity"/>
    <property type="evidence" value="ECO:0007669"/>
    <property type="project" value="UniProtKB-KW"/>
</dbReference>
<dbReference type="InterPro" id="IPR051536">
    <property type="entry name" value="UDG_Type-4/5"/>
</dbReference>
<dbReference type="Proteomes" id="UP000563524">
    <property type="component" value="Unassembled WGS sequence"/>
</dbReference>
<feature type="domain" description="Uracil-DNA glycosylase-like" evidence="13">
    <location>
        <begin position="118"/>
        <end position="274"/>
    </location>
</feature>
<sequence length="283" mass="30184">MSDAPAYDPEAVLRFYAENGIDSVEGEMPGDFFGWPEGAPKLVRPKPEPAPPPAARASAPKPKGPAPITAADAPMPTDEAMALAERVAAAATDIPSLADAIDAFEGCPLKAGARQAVVYDGIPGAPVLVMGEAPGRDEDREGKPFVGRSGQLLDRMLEAIGVSRSEGDGLLGACISNAIYWRPPGNRNPTKAEVAVCLPFMRRFVELSRPKLVLLTGNTPTQALFPDAPGITRSRGKWRTIETEAGPVPALPIFHPAFLLRQPIQKRLAWRDLLEAQAKLKEG</sequence>
<evidence type="ECO:0000256" key="9">
    <source>
        <dbReference type="ARBA" id="ARBA00023004"/>
    </source>
</evidence>
<dbReference type="PANTHER" id="PTHR33693:SF1">
    <property type="entry name" value="TYPE-4 URACIL-DNA GLYCOSYLASE"/>
    <property type="match status" value="1"/>
</dbReference>
<dbReference type="InterPro" id="IPR005122">
    <property type="entry name" value="Uracil-DNA_glycosylase-like"/>
</dbReference>
<evidence type="ECO:0000259" key="13">
    <source>
        <dbReference type="SMART" id="SM00986"/>
    </source>
</evidence>
<protein>
    <recommendedName>
        <fullName evidence="4">Type-4 uracil-DNA glycosylase</fullName>
        <ecNumber evidence="3">3.2.2.27</ecNumber>
    </recommendedName>
</protein>
<evidence type="ECO:0000256" key="4">
    <source>
        <dbReference type="ARBA" id="ARBA00019403"/>
    </source>
</evidence>
<keyword evidence="14" id="KW-0548">Nucleotidyltransferase</keyword>
<organism evidence="14 15">
    <name type="scientific">Parvularcula dongshanensis</name>
    <dbReference type="NCBI Taxonomy" id="1173995"/>
    <lineage>
        <taxon>Bacteria</taxon>
        <taxon>Pseudomonadati</taxon>
        <taxon>Pseudomonadota</taxon>
        <taxon>Alphaproteobacteria</taxon>
        <taxon>Parvularculales</taxon>
        <taxon>Parvularculaceae</taxon>
        <taxon>Parvularcula</taxon>
    </lineage>
</organism>
<evidence type="ECO:0000256" key="3">
    <source>
        <dbReference type="ARBA" id="ARBA00012030"/>
    </source>
</evidence>